<dbReference type="RefSeq" id="WP_377911613.1">
    <property type="nucleotide sequence ID" value="NZ_JBHRZT010000007.1"/>
</dbReference>
<sequence>MGVRPRLLGLTINPASIVLPDGTTQELTTLNVRATEYSVGDSGPNAMPARACGGYHSLKGTTRLGEFFHWSLCFNSSIFKTTILNLT</sequence>
<gene>
    <name evidence="1" type="ORF">ACFOU2_01605</name>
</gene>
<name>A0ABV8AX97_9BACI</name>
<accession>A0ABV8AX97</accession>
<dbReference type="EMBL" id="JBHRZT010000007">
    <property type="protein sequence ID" value="MFC3882289.1"/>
    <property type="molecule type" value="Genomic_DNA"/>
</dbReference>
<evidence type="ECO:0000313" key="1">
    <source>
        <dbReference type="EMBL" id="MFC3882289.1"/>
    </source>
</evidence>
<proteinExistence type="predicted"/>
<reference evidence="2" key="1">
    <citation type="journal article" date="2019" name="Int. J. Syst. Evol. Microbiol.">
        <title>The Global Catalogue of Microorganisms (GCM) 10K type strain sequencing project: providing services to taxonomists for standard genome sequencing and annotation.</title>
        <authorList>
            <consortium name="The Broad Institute Genomics Platform"/>
            <consortium name="The Broad Institute Genome Sequencing Center for Infectious Disease"/>
            <person name="Wu L."/>
            <person name="Ma J."/>
        </authorList>
    </citation>
    <scope>NUCLEOTIDE SEQUENCE [LARGE SCALE GENOMIC DNA]</scope>
    <source>
        <strain evidence="2">CCUG 61889</strain>
    </source>
</reference>
<evidence type="ECO:0000313" key="2">
    <source>
        <dbReference type="Proteomes" id="UP001595752"/>
    </source>
</evidence>
<dbReference type="Proteomes" id="UP001595752">
    <property type="component" value="Unassembled WGS sequence"/>
</dbReference>
<organism evidence="1 2">
    <name type="scientific">Bacillus songklensis</name>
    <dbReference type="NCBI Taxonomy" id="1069116"/>
    <lineage>
        <taxon>Bacteria</taxon>
        <taxon>Bacillati</taxon>
        <taxon>Bacillota</taxon>
        <taxon>Bacilli</taxon>
        <taxon>Bacillales</taxon>
        <taxon>Bacillaceae</taxon>
        <taxon>Bacillus</taxon>
    </lineage>
</organism>
<comment type="caution">
    <text evidence="1">The sequence shown here is derived from an EMBL/GenBank/DDBJ whole genome shotgun (WGS) entry which is preliminary data.</text>
</comment>
<keyword evidence="2" id="KW-1185">Reference proteome</keyword>
<protein>
    <submittedName>
        <fullName evidence="1">Uncharacterized protein</fullName>
    </submittedName>
</protein>